<evidence type="ECO:0000256" key="1">
    <source>
        <dbReference type="SAM" id="SignalP"/>
    </source>
</evidence>
<dbReference type="EnsemblMetazoa" id="tetur37g00190.1">
    <property type="protein sequence ID" value="tetur37g00190.1"/>
    <property type="gene ID" value="tetur37g00190"/>
</dbReference>
<name>T1L3Z0_TETUR</name>
<evidence type="ECO:0000313" key="4">
    <source>
        <dbReference type="Proteomes" id="UP000015104"/>
    </source>
</evidence>
<dbReference type="PROSITE" id="PS50835">
    <property type="entry name" value="IG_LIKE"/>
    <property type="match status" value="1"/>
</dbReference>
<dbReference type="eggNOG" id="ENOG502S1P4">
    <property type="taxonomic scope" value="Eukaryota"/>
</dbReference>
<dbReference type="InterPro" id="IPR013783">
    <property type="entry name" value="Ig-like_fold"/>
</dbReference>
<dbReference type="PANTHER" id="PTHR21261:SF2">
    <property type="entry name" value="GH04238P-RELATED"/>
    <property type="match status" value="1"/>
</dbReference>
<sequence>MKQIITINLVLLGLLTVQVEAAQIISFNVTSPVENGTSSVILDCNFIFDPLEENLVMKWYFNDNPRPVYQWIIALRKRSYSEEIRRHIDPDFTVDNQLTEHRAIRLIKPTTQLSGNYKCTISSVQSSDSASAKLIVYAPAKSFSFRAYNESTVLCRATGLYPSPVVELYRLNKPFKSSGPSRVKISKEGYTMITMMDNQFIINVIFPFRIQITV</sequence>
<evidence type="ECO:0000259" key="2">
    <source>
        <dbReference type="PROSITE" id="PS50835"/>
    </source>
</evidence>
<dbReference type="Proteomes" id="UP000015104">
    <property type="component" value="Unassembled WGS sequence"/>
</dbReference>
<proteinExistence type="predicted"/>
<dbReference type="InterPro" id="IPR007110">
    <property type="entry name" value="Ig-like_dom"/>
</dbReference>
<reference evidence="3" key="2">
    <citation type="submission" date="2015-06" db="UniProtKB">
        <authorList>
            <consortium name="EnsemblMetazoa"/>
        </authorList>
    </citation>
    <scope>IDENTIFICATION</scope>
</reference>
<feature type="domain" description="Ig-like" evidence="2">
    <location>
        <begin position="22"/>
        <end position="135"/>
    </location>
</feature>
<dbReference type="SUPFAM" id="SSF48726">
    <property type="entry name" value="Immunoglobulin"/>
    <property type="match status" value="1"/>
</dbReference>
<dbReference type="AlphaFoldDB" id="T1L3Z0"/>
<accession>T1L3Z0</accession>
<evidence type="ECO:0000313" key="3">
    <source>
        <dbReference type="EnsemblMetazoa" id="tetur37g00190.1"/>
    </source>
</evidence>
<dbReference type="Gene3D" id="2.60.40.10">
    <property type="entry name" value="Immunoglobulins"/>
    <property type="match status" value="1"/>
</dbReference>
<keyword evidence="4" id="KW-1185">Reference proteome</keyword>
<dbReference type="HOGENOM" id="CLU_075394_1_0_1"/>
<feature type="signal peptide" evidence="1">
    <location>
        <begin position="1"/>
        <end position="21"/>
    </location>
</feature>
<protein>
    <recommendedName>
        <fullName evidence="2">Ig-like domain-containing protein</fullName>
    </recommendedName>
</protein>
<keyword evidence="1" id="KW-0732">Signal</keyword>
<dbReference type="InterPro" id="IPR036179">
    <property type="entry name" value="Ig-like_dom_sf"/>
</dbReference>
<feature type="chain" id="PRO_5004592216" description="Ig-like domain-containing protein" evidence="1">
    <location>
        <begin position="22"/>
        <end position="214"/>
    </location>
</feature>
<reference evidence="4" key="1">
    <citation type="submission" date="2011-08" db="EMBL/GenBank/DDBJ databases">
        <authorList>
            <person name="Rombauts S."/>
        </authorList>
    </citation>
    <scope>NUCLEOTIDE SEQUENCE</scope>
    <source>
        <strain evidence="4">London</strain>
    </source>
</reference>
<dbReference type="EMBL" id="CAEY01001062">
    <property type="status" value="NOT_ANNOTATED_CDS"/>
    <property type="molecule type" value="Genomic_DNA"/>
</dbReference>
<organism evidence="3 4">
    <name type="scientific">Tetranychus urticae</name>
    <name type="common">Two-spotted spider mite</name>
    <dbReference type="NCBI Taxonomy" id="32264"/>
    <lineage>
        <taxon>Eukaryota</taxon>
        <taxon>Metazoa</taxon>
        <taxon>Ecdysozoa</taxon>
        <taxon>Arthropoda</taxon>
        <taxon>Chelicerata</taxon>
        <taxon>Arachnida</taxon>
        <taxon>Acari</taxon>
        <taxon>Acariformes</taxon>
        <taxon>Trombidiformes</taxon>
        <taxon>Prostigmata</taxon>
        <taxon>Eleutherengona</taxon>
        <taxon>Raphignathae</taxon>
        <taxon>Tetranychoidea</taxon>
        <taxon>Tetranychidae</taxon>
        <taxon>Tetranychus</taxon>
    </lineage>
</organism>
<dbReference type="PANTHER" id="PTHR21261">
    <property type="entry name" value="BEAT PROTEIN"/>
    <property type="match status" value="1"/>
</dbReference>